<keyword evidence="1" id="KW-0813">Transport</keyword>
<dbReference type="RefSeq" id="WP_076085510.1">
    <property type="nucleotide sequence ID" value="NZ_CP019070.1"/>
</dbReference>
<dbReference type="AlphaFoldDB" id="A0A1P8KLD6"/>
<dbReference type="PANTHER" id="PTHR43166:SF6">
    <property type="entry name" value="PHOSPHONATES IMPORT ATP-BINDING PROTEIN PHNC"/>
    <property type="match status" value="1"/>
</dbReference>
<keyword evidence="6" id="KW-0472">Membrane</keyword>
<dbReference type="GO" id="GO:0005524">
    <property type="term" value="F:ATP binding"/>
    <property type="evidence" value="ECO:0007669"/>
    <property type="project" value="UniProtKB-KW"/>
</dbReference>
<dbReference type="InterPro" id="IPR050086">
    <property type="entry name" value="MetN_ABC_transporter-like"/>
</dbReference>
<evidence type="ECO:0000256" key="1">
    <source>
        <dbReference type="ARBA" id="ARBA00022448"/>
    </source>
</evidence>
<dbReference type="GO" id="GO:0005886">
    <property type="term" value="C:plasma membrane"/>
    <property type="evidence" value="ECO:0007669"/>
    <property type="project" value="UniProtKB-SubCell"/>
</dbReference>
<organism evidence="8 9">
    <name type="scientific">Poseidonibacter parvus</name>
    <dbReference type="NCBI Taxonomy" id="1850254"/>
    <lineage>
        <taxon>Bacteria</taxon>
        <taxon>Pseudomonadati</taxon>
        <taxon>Campylobacterota</taxon>
        <taxon>Epsilonproteobacteria</taxon>
        <taxon>Campylobacterales</taxon>
        <taxon>Arcobacteraceae</taxon>
        <taxon>Poseidonibacter</taxon>
    </lineage>
</organism>
<evidence type="ECO:0000313" key="8">
    <source>
        <dbReference type="EMBL" id="APW65350.1"/>
    </source>
</evidence>
<keyword evidence="5" id="KW-1278">Translocase</keyword>
<evidence type="ECO:0000256" key="3">
    <source>
        <dbReference type="ARBA" id="ARBA00022741"/>
    </source>
</evidence>
<dbReference type="InterPro" id="IPR003439">
    <property type="entry name" value="ABC_transporter-like_ATP-bd"/>
</dbReference>
<evidence type="ECO:0000256" key="2">
    <source>
        <dbReference type="ARBA" id="ARBA00022475"/>
    </source>
</evidence>
<evidence type="ECO:0000259" key="7">
    <source>
        <dbReference type="PROSITE" id="PS50893"/>
    </source>
</evidence>
<keyword evidence="3" id="KW-0547">Nucleotide-binding</keyword>
<dbReference type="InterPro" id="IPR003593">
    <property type="entry name" value="AAA+_ATPase"/>
</dbReference>
<keyword evidence="9" id="KW-1185">Reference proteome</keyword>
<dbReference type="PROSITE" id="PS50893">
    <property type="entry name" value="ABC_TRANSPORTER_2"/>
    <property type="match status" value="1"/>
</dbReference>
<dbReference type="SMART" id="SM00382">
    <property type="entry name" value="AAA"/>
    <property type="match status" value="1"/>
</dbReference>
<sequence length="219" mass="25018">MAFYLQNESISYFDTVILDSLSLEIKKGEKVALLGKSGSGKSTLIKRLYELKKDESSYIPQELGLVNNLSVFHNVYLARLDDYSTFYNIRNLIKPASKEVEQIKNILIDFDLEDKIFVKNHDLSGGQKQRSAIARSIYNQKDILLADEPISALDEYLSSKVLEVLNQKFETIVCALHNVDLAVEHFDRVIGLKNGKVLVDKKCTELTNEDRQKLYYVCD</sequence>
<dbReference type="PANTHER" id="PTHR43166">
    <property type="entry name" value="AMINO ACID IMPORT ATP-BINDING PROTEIN"/>
    <property type="match status" value="1"/>
</dbReference>
<accession>A0A1P8KLD6</accession>
<proteinExistence type="predicted"/>
<feature type="domain" description="ABC transporter" evidence="7">
    <location>
        <begin position="3"/>
        <end position="219"/>
    </location>
</feature>
<dbReference type="GO" id="GO:0016887">
    <property type="term" value="F:ATP hydrolysis activity"/>
    <property type="evidence" value="ECO:0007669"/>
    <property type="project" value="InterPro"/>
</dbReference>
<gene>
    <name evidence="8" type="ORF">LPB137_05565</name>
</gene>
<dbReference type="InterPro" id="IPR027417">
    <property type="entry name" value="P-loop_NTPase"/>
</dbReference>
<dbReference type="EMBL" id="CP019070">
    <property type="protein sequence ID" value="APW65350.1"/>
    <property type="molecule type" value="Genomic_DNA"/>
</dbReference>
<dbReference type="Proteomes" id="UP000186074">
    <property type="component" value="Chromosome"/>
</dbReference>
<reference evidence="8 9" key="1">
    <citation type="submission" date="2017-01" db="EMBL/GenBank/DDBJ databases">
        <title>Genome sequencing of Arcobacter sp. LPB0137.</title>
        <authorList>
            <person name="Lee G.-W."/>
            <person name="Yi H."/>
        </authorList>
    </citation>
    <scope>NUCLEOTIDE SEQUENCE [LARGE SCALE GENOMIC DNA]</scope>
    <source>
        <strain evidence="8 9">LPB0137</strain>
    </source>
</reference>
<dbReference type="Gene3D" id="3.40.50.300">
    <property type="entry name" value="P-loop containing nucleotide triphosphate hydrolases"/>
    <property type="match status" value="1"/>
</dbReference>
<dbReference type="SUPFAM" id="SSF52540">
    <property type="entry name" value="P-loop containing nucleoside triphosphate hydrolases"/>
    <property type="match status" value="1"/>
</dbReference>
<evidence type="ECO:0000313" key="9">
    <source>
        <dbReference type="Proteomes" id="UP000186074"/>
    </source>
</evidence>
<dbReference type="KEGG" id="alp:LPB137_05565"/>
<keyword evidence="4" id="KW-0067">ATP-binding</keyword>
<name>A0A1P8KLD6_9BACT</name>
<evidence type="ECO:0000256" key="5">
    <source>
        <dbReference type="ARBA" id="ARBA00022967"/>
    </source>
</evidence>
<dbReference type="STRING" id="1850254.LPB137_05565"/>
<dbReference type="OrthoDB" id="9809450at2"/>
<protein>
    <recommendedName>
        <fullName evidence="7">ABC transporter domain-containing protein</fullName>
    </recommendedName>
</protein>
<evidence type="ECO:0000256" key="6">
    <source>
        <dbReference type="ARBA" id="ARBA00023136"/>
    </source>
</evidence>
<evidence type="ECO:0000256" key="4">
    <source>
        <dbReference type="ARBA" id="ARBA00022840"/>
    </source>
</evidence>
<dbReference type="Pfam" id="PF00005">
    <property type="entry name" value="ABC_tran"/>
    <property type="match status" value="1"/>
</dbReference>
<keyword evidence="2" id="KW-1003">Cell membrane</keyword>